<proteinExistence type="inferred from homology"/>
<dbReference type="GO" id="GO:0008932">
    <property type="term" value="F:lytic endotransglycosylase activity"/>
    <property type="evidence" value="ECO:0007669"/>
    <property type="project" value="UniProtKB-UniRule"/>
</dbReference>
<dbReference type="AlphaFoldDB" id="A0A076LEG4"/>
<keyword evidence="6 7" id="KW-0961">Cell wall biogenesis/degradation</keyword>
<dbReference type="PANTHER" id="PTHR30518">
    <property type="entry name" value="ENDOLYTIC MUREIN TRANSGLYCOSYLASE"/>
    <property type="match status" value="1"/>
</dbReference>
<organism evidence="8 9">
    <name type="scientific">Edwardsiella anguillarum ET080813</name>
    <dbReference type="NCBI Taxonomy" id="667120"/>
    <lineage>
        <taxon>Bacteria</taxon>
        <taxon>Pseudomonadati</taxon>
        <taxon>Pseudomonadota</taxon>
        <taxon>Gammaproteobacteria</taxon>
        <taxon>Enterobacterales</taxon>
        <taxon>Hafniaceae</taxon>
        <taxon>Edwardsiella</taxon>
    </lineage>
</organism>
<comment type="function">
    <text evidence="7">Functions as a peptidoglycan terminase that cleaves nascent peptidoglycan strands endolytically to terminate their elongation.</text>
</comment>
<dbReference type="FunFam" id="3.30.160.60:FF:000242">
    <property type="entry name" value="Endolytic murein transglycosylase"/>
    <property type="match status" value="1"/>
</dbReference>
<gene>
    <name evidence="7" type="primary">mltG</name>
    <name evidence="8" type="ORF">ETEE_0085</name>
</gene>
<evidence type="ECO:0000256" key="1">
    <source>
        <dbReference type="ARBA" id="ARBA00022475"/>
    </source>
</evidence>
<dbReference type="GO" id="GO:0009252">
    <property type="term" value="P:peptidoglycan biosynthetic process"/>
    <property type="evidence" value="ECO:0007669"/>
    <property type="project" value="UniProtKB-UniRule"/>
</dbReference>
<evidence type="ECO:0000256" key="4">
    <source>
        <dbReference type="ARBA" id="ARBA00023136"/>
    </source>
</evidence>
<evidence type="ECO:0000313" key="9">
    <source>
        <dbReference type="Proteomes" id="UP000028681"/>
    </source>
</evidence>
<dbReference type="CDD" id="cd08010">
    <property type="entry name" value="MltG_like"/>
    <property type="match status" value="1"/>
</dbReference>
<protein>
    <recommendedName>
        <fullName evidence="7">Endolytic murein transglycosylase</fullName>
        <ecNumber evidence="7">4.2.2.29</ecNumber>
    </recommendedName>
    <alternativeName>
        <fullName evidence="7">Peptidoglycan lytic transglycosylase</fullName>
    </alternativeName>
    <alternativeName>
        <fullName evidence="7">Peptidoglycan polymerization terminase</fullName>
    </alternativeName>
</protein>
<sequence length="342" mass="38228">MKRKRIALIAALALLLLGGLGVMGYHQVERFARTPLPLSQPTLFKLPAGSGREMLQALLVRDRLIRSGRYLPWLLQLDPALAKFKAGTYRLTPGMTVRDMLALFSSGREAQFDLRFIEGTRFSDWLKVLAGAPQLKHTLQRESEAQIAQRLGIAPGQSLEGWLYPDTYRYTAGTTDLMLLKRAHARMEQEVAQQWAQRDVALPYKSPQQMVTMASIVEKETGLSEERPKVASVFINRLRIGMRLQTDPTVIYGLGNAYNGNLTRRDLQQPTPYNTYVIAGLPPTPIAMPSKASLVAAAHPAKTPYLYFVADGQGGHVFSTNLQSHNQAVRAYLQVLRDKNEK</sequence>
<evidence type="ECO:0000256" key="7">
    <source>
        <dbReference type="HAMAP-Rule" id="MF_02065"/>
    </source>
</evidence>
<dbReference type="Pfam" id="PF02618">
    <property type="entry name" value="YceG"/>
    <property type="match status" value="1"/>
</dbReference>
<name>A0A076LEG4_9GAMM</name>
<evidence type="ECO:0000256" key="6">
    <source>
        <dbReference type="ARBA" id="ARBA00023316"/>
    </source>
</evidence>
<evidence type="ECO:0000256" key="3">
    <source>
        <dbReference type="ARBA" id="ARBA00022989"/>
    </source>
</evidence>
<keyword evidence="5 7" id="KW-0456">Lyase</keyword>
<dbReference type="KEGG" id="ete:ETEE_0085"/>
<keyword evidence="2 7" id="KW-0812">Transmembrane</keyword>
<dbReference type="NCBIfam" id="TIGR00247">
    <property type="entry name" value="endolytic transglycosylase MltG"/>
    <property type="match status" value="1"/>
</dbReference>
<keyword evidence="3 7" id="KW-1133">Transmembrane helix</keyword>
<keyword evidence="4 7" id="KW-0472">Membrane</keyword>
<evidence type="ECO:0000256" key="5">
    <source>
        <dbReference type="ARBA" id="ARBA00023239"/>
    </source>
</evidence>
<dbReference type="PANTHER" id="PTHR30518:SF2">
    <property type="entry name" value="ENDOLYTIC MUREIN TRANSGLYCOSYLASE"/>
    <property type="match status" value="1"/>
</dbReference>
<dbReference type="EC" id="4.2.2.29" evidence="7"/>
<comment type="similarity">
    <text evidence="7">Belongs to the transglycosylase MltG family.</text>
</comment>
<dbReference type="Proteomes" id="UP000028681">
    <property type="component" value="Chromosome"/>
</dbReference>
<dbReference type="EMBL" id="CP006664">
    <property type="protein sequence ID" value="AIJ06571.1"/>
    <property type="molecule type" value="Genomic_DNA"/>
</dbReference>
<dbReference type="GO" id="GO:0071555">
    <property type="term" value="P:cell wall organization"/>
    <property type="evidence" value="ECO:0007669"/>
    <property type="project" value="UniProtKB-KW"/>
</dbReference>
<accession>A0A076LEG4</accession>
<dbReference type="GeneID" id="33937919"/>
<dbReference type="InterPro" id="IPR003770">
    <property type="entry name" value="MLTG-like"/>
</dbReference>
<evidence type="ECO:0000313" key="8">
    <source>
        <dbReference type="EMBL" id="AIJ06571.1"/>
    </source>
</evidence>
<dbReference type="RefSeq" id="WP_034165768.1">
    <property type="nucleotide sequence ID" value="NZ_CP006664.1"/>
</dbReference>
<keyword evidence="7" id="KW-0997">Cell inner membrane</keyword>
<dbReference type="HAMAP" id="MF_02065">
    <property type="entry name" value="MltG"/>
    <property type="match status" value="1"/>
</dbReference>
<comment type="catalytic activity">
    <reaction evidence="7">
        <text>a peptidoglycan chain = a peptidoglycan chain with N-acetyl-1,6-anhydromuramyl-[peptide] at the reducing end + a peptidoglycan chain with N-acetylglucosamine at the non-reducing end.</text>
        <dbReference type="EC" id="4.2.2.29"/>
    </reaction>
</comment>
<dbReference type="GO" id="GO:0005886">
    <property type="term" value="C:plasma membrane"/>
    <property type="evidence" value="ECO:0007669"/>
    <property type="project" value="UniProtKB-UniRule"/>
</dbReference>
<dbReference type="HOGENOM" id="CLU_025574_0_2_6"/>
<dbReference type="Gene3D" id="3.30.160.60">
    <property type="entry name" value="Classic Zinc Finger"/>
    <property type="match status" value="2"/>
</dbReference>
<keyword evidence="1 7" id="KW-1003">Cell membrane</keyword>
<reference evidence="8 9" key="1">
    <citation type="journal article" date="2012" name="PLoS ONE">
        <title>Edwardsiella comparative phylogenomics reveal the new intra/inter-species taxonomic relationships, virulence evolution and niche adaptation mechanisms.</title>
        <authorList>
            <person name="Yang M."/>
            <person name="Lv Y."/>
            <person name="Xiao J."/>
            <person name="Wu H."/>
            <person name="Zheng H."/>
            <person name="Liu Q."/>
            <person name="Zhang Y."/>
            <person name="Wang Q."/>
        </authorList>
    </citation>
    <scope>NUCLEOTIDE SEQUENCE [LARGE SCALE GENOMIC DNA]</scope>
    <source>
        <strain evidence="9">080813</strain>
    </source>
</reference>
<feature type="site" description="Important for catalytic activity" evidence="7">
    <location>
        <position position="220"/>
    </location>
</feature>
<evidence type="ECO:0000256" key="2">
    <source>
        <dbReference type="ARBA" id="ARBA00022692"/>
    </source>
</evidence>